<dbReference type="Gene3D" id="3.90.1860.10">
    <property type="entry name" value="tRNA-splicing ligase RtcB"/>
    <property type="match status" value="1"/>
</dbReference>
<dbReference type="GO" id="GO:0003972">
    <property type="term" value="F:RNA ligase (ATP) activity"/>
    <property type="evidence" value="ECO:0007669"/>
    <property type="project" value="TreeGrafter"/>
</dbReference>
<evidence type="ECO:0000256" key="7">
    <source>
        <dbReference type="ARBA" id="ARBA00023211"/>
    </source>
</evidence>
<evidence type="ECO:0000256" key="8">
    <source>
        <dbReference type="ARBA" id="ARBA00047746"/>
    </source>
</evidence>
<dbReference type="EC" id="6.5.1.8" evidence="1"/>
<dbReference type="InterPro" id="IPR036025">
    <property type="entry name" value="RtcB-like_sf"/>
</dbReference>
<dbReference type="Proteomes" id="UP000076482">
    <property type="component" value="Unassembled WGS sequence"/>
</dbReference>
<keyword evidence="4 9" id="KW-0547">Nucleotide-binding</keyword>
<dbReference type="PANTHER" id="PTHR11118:SF1">
    <property type="entry name" value="RNA-SPLICING LIGASE RTCB HOMOLOG"/>
    <property type="match status" value="1"/>
</dbReference>
<dbReference type="PANTHER" id="PTHR11118">
    <property type="entry name" value="RNA-SPLICING LIGASE RTCB HOMOLOG"/>
    <property type="match status" value="1"/>
</dbReference>
<dbReference type="GO" id="GO:0005525">
    <property type="term" value="F:GTP binding"/>
    <property type="evidence" value="ECO:0007669"/>
    <property type="project" value="UniProtKB-KW"/>
</dbReference>
<dbReference type="PATRIC" id="fig|1396.535.peg.4172"/>
<comment type="cofactor">
    <cofactor evidence="10">
        <name>Mn(2+)</name>
        <dbReference type="ChEBI" id="CHEBI:29035"/>
    </cofactor>
    <text evidence="10">Binds 2 manganese ions per subunit.</text>
</comment>
<dbReference type="EMBL" id="LJKE01000015">
    <property type="protein sequence ID" value="KZD71961.1"/>
    <property type="molecule type" value="Genomic_DNA"/>
</dbReference>
<comment type="catalytic activity">
    <reaction evidence="8">
        <text>a 3'-end 3'-phospho-ribonucleotide-RNA + a 5'-end dephospho-ribonucleoside-RNA + GTP = a ribonucleotidyl-ribonucleotide-RNA + GMP + diphosphate</text>
        <dbReference type="Rhea" id="RHEA:68076"/>
        <dbReference type="Rhea" id="RHEA-COMP:10463"/>
        <dbReference type="Rhea" id="RHEA-COMP:13936"/>
        <dbReference type="Rhea" id="RHEA-COMP:17355"/>
        <dbReference type="ChEBI" id="CHEBI:33019"/>
        <dbReference type="ChEBI" id="CHEBI:37565"/>
        <dbReference type="ChEBI" id="CHEBI:58115"/>
        <dbReference type="ChEBI" id="CHEBI:83062"/>
        <dbReference type="ChEBI" id="CHEBI:138284"/>
        <dbReference type="ChEBI" id="CHEBI:173118"/>
        <dbReference type="EC" id="6.5.1.8"/>
    </reaction>
</comment>
<feature type="binding site" evidence="9">
    <location>
        <begin position="165"/>
        <end position="169"/>
    </location>
    <ligand>
        <name>GMP</name>
        <dbReference type="ChEBI" id="CHEBI:58115"/>
    </ligand>
</feature>
<evidence type="ECO:0000256" key="4">
    <source>
        <dbReference type="ARBA" id="ARBA00022741"/>
    </source>
</evidence>
<evidence type="ECO:0000256" key="1">
    <source>
        <dbReference type="ARBA" id="ARBA00012726"/>
    </source>
</evidence>
<dbReference type="GO" id="GO:0006396">
    <property type="term" value="P:RNA processing"/>
    <property type="evidence" value="ECO:0007669"/>
    <property type="project" value="InterPro"/>
</dbReference>
<feature type="binding site" evidence="10">
    <location>
        <position position="166"/>
    </location>
    <ligand>
        <name>Mn(2+)</name>
        <dbReference type="ChEBI" id="CHEBI:29035"/>
        <label>1</label>
    </ligand>
</feature>
<keyword evidence="3 10" id="KW-0479">Metal-binding</keyword>
<evidence type="ECO:0000256" key="5">
    <source>
        <dbReference type="ARBA" id="ARBA00022800"/>
    </source>
</evidence>
<dbReference type="GO" id="GO:0042245">
    <property type="term" value="P:RNA repair"/>
    <property type="evidence" value="ECO:0007669"/>
    <property type="project" value="UniProtKB-KW"/>
</dbReference>
<dbReference type="SUPFAM" id="SSF103365">
    <property type="entry name" value="Hypothetical protein PH1602"/>
    <property type="match status" value="1"/>
</dbReference>
<comment type="caution">
    <text evidence="11">The sequence shown here is derived from an EMBL/GenBank/DDBJ whole genome shotgun (WGS) entry which is preliminary data.</text>
</comment>
<dbReference type="InterPro" id="IPR001233">
    <property type="entry name" value="RtcB"/>
</dbReference>
<feature type="binding site" evidence="10">
    <location>
        <position position="68"/>
    </location>
    <ligand>
        <name>Mn(2+)</name>
        <dbReference type="ChEBI" id="CHEBI:29035"/>
        <label>1</label>
    </ligand>
</feature>
<evidence type="ECO:0000313" key="11">
    <source>
        <dbReference type="EMBL" id="KZD71961.1"/>
    </source>
</evidence>
<evidence type="ECO:0000256" key="9">
    <source>
        <dbReference type="PIRSR" id="PIRSR601233-2"/>
    </source>
</evidence>
<evidence type="ECO:0000256" key="2">
    <source>
        <dbReference type="ARBA" id="ARBA00022598"/>
    </source>
</evidence>
<gene>
    <name evidence="11" type="ORF">B4088_0422</name>
</gene>
<evidence type="ECO:0000256" key="3">
    <source>
        <dbReference type="ARBA" id="ARBA00022723"/>
    </source>
</evidence>
<dbReference type="Pfam" id="PF01139">
    <property type="entry name" value="RtcB"/>
    <property type="match status" value="1"/>
</dbReference>
<keyword evidence="6 9" id="KW-0342">GTP-binding</keyword>
<organism evidence="11 12">
    <name type="scientific">Bacillus cereus</name>
    <dbReference type="NCBI Taxonomy" id="1396"/>
    <lineage>
        <taxon>Bacteria</taxon>
        <taxon>Bacillati</taxon>
        <taxon>Bacillota</taxon>
        <taxon>Bacilli</taxon>
        <taxon>Bacillales</taxon>
        <taxon>Bacillaceae</taxon>
        <taxon>Bacillus</taxon>
        <taxon>Bacillus cereus group</taxon>
    </lineage>
</organism>
<keyword evidence="2" id="KW-0436">Ligase</keyword>
<evidence type="ECO:0000256" key="6">
    <source>
        <dbReference type="ARBA" id="ARBA00023134"/>
    </source>
</evidence>
<dbReference type="GO" id="GO:0046872">
    <property type="term" value="F:metal ion binding"/>
    <property type="evidence" value="ECO:0007669"/>
    <property type="project" value="UniProtKB-KW"/>
</dbReference>
<keyword evidence="7 10" id="KW-0464">Manganese</keyword>
<protein>
    <recommendedName>
        <fullName evidence="1">3'-phosphate/5'-hydroxy nucleic acid ligase</fullName>
        <ecNumber evidence="1">6.5.1.8</ecNumber>
    </recommendedName>
</protein>
<evidence type="ECO:0000256" key="10">
    <source>
        <dbReference type="PIRSR" id="PIRSR601233-3"/>
    </source>
</evidence>
<evidence type="ECO:0000313" key="12">
    <source>
        <dbReference type="Proteomes" id="UP000076482"/>
    </source>
</evidence>
<sequence>MTTTTTTIHLPKSRQITEESVEKLNYLEQHSDISNIIALPDFANDGIALSGLVFQSQDTLFPMGAGFDIGCGFSTFLIPKDVIDTQINRLTQEFSSFASTLIGSNSCTAISQEDIKVLWNEPDAWLSSRGISSNITKSLDFDNERPTSFSLENSVMSFGRIPKGNHFLEIRRISNILNKSDSSKLGINEGDYILHIHAGAGYFTEKSFIEYLSKFAANQTSPFDTHGYEIHLPLEHEVSKDYLSDAVRSMNFAIANREILAQQVANWLQHPINKLFENMHDKLEIQGNKINYQKAAQTYEELNNLQIAMLPSTINQDSFLVKGTGAFEYLNHGTGDGEGGTLASLDGLLTNLTETPKRLFYSMEECYQYAIDKNWFTPICKIQPWLSIKNNGKW</sequence>
<reference evidence="11 12" key="1">
    <citation type="submission" date="2015-09" db="EMBL/GenBank/DDBJ databases">
        <title>Bacillus cereus food isolates.</title>
        <authorList>
            <person name="Boekhorst J."/>
        </authorList>
    </citation>
    <scope>NUCLEOTIDE SEQUENCE [LARGE SCALE GENOMIC DNA]</scope>
    <source>
        <strain evidence="11 12">B4088</strain>
    </source>
</reference>
<accession>A0A161R6W0</accession>
<feature type="binding site" evidence="10">
    <location>
        <position position="197"/>
    </location>
    <ligand>
        <name>Mn(2+)</name>
        <dbReference type="ChEBI" id="CHEBI:29035"/>
        <label>2</label>
    </ligand>
</feature>
<dbReference type="GO" id="GO:0170057">
    <property type="term" value="F:RNA ligase (GTP) activity"/>
    <property type="evidence" value="ECO:0007669"/>
    <property type="project" value="UniProtKB-EC"/>
</dbReference>
<name>A0A161R6W0_BACCE</name>
<proteinExistence type="predicted"/>
<dbReference type="AlphaFoldDB" id="A0A161R6W0"/>
<keyword evidence="5" id="KW-0692">RNA repair</keyword>
<dbReference type="RefSeq" id="WP_063259652.1">
    <property type="nucleotide sequence ID" value="NZ_LJKE01000015.1"/>
</dbReference>